<dbReference type="InterPro" id="IPR040079">
    <property type="entry name" value="Glutathione_S-Trfase"/>
</dbReference>
<feature type="domain" description="GST N-terminal" evidence="2">
    <location>
        <begin position="15"/>
        <end position="104"/>
    </location>
</feature>
<sequence>MELYTDRTPEAVKNATGLHLITEATPNGKKVQIMLEELKDVYGLEWTTSLIDLETDEQKEDWFLHLNPNGRIPLLLDNTLTQPFPVMESSAELLYLSDNFDKDNVFGFDNKREHSEAVQWLFFWQASGQPNQGQNNHFSKSAPEKIPYAISRFKTETLRIYNVLELRLSGHYTAIPRQYLAGAGKGKYSIADVGTWPWVRSWKYAGFTDEEMAGFPYLLQWIARIADRPAAKELPRTPPQIQAISPLSSVNSNQFASLNDEADQTSDSPIFQPAMSFKGKKPAEETTSAWTVSLFSLIAQQREAMPT</sequence>
<comment type="caution">
    <text evidence="4">The sequence shown here is derived from an EMBL/GenBank/DDBJ whole genome shotgun (WGS) entry which is preliminary data.</text>
</comment>
<dbReference type="PROSITE" id="PS50405">
    <property type="entry name" value="GST_CTER"/>
    <property type="match status" value="1"/>
</dbReference>
<evidence type="ECO:0000313" key="5">
    <source>
        <dbReference type="Proteomes" id="UP000297777"/>
    </source>
</evidence>
<protein>
    <recommendedName>
        <fullName evidence="6">GST N-terminal domain-containing protein</fullName>
    </recommendedName>
</protein>
<name>A0A4Z1EDA5_9HELO</name>
<dbReference type="PANTHER" id="PTHR44051:SF8">
    <property type="entry name" value="GLUTATHIONE S-TRANSFERASE GSTA"/>
    <property type="match status" value="1"/>
</dbReference>
<dbReference type="PANTHER" id="PTHR44051">
    <property type="entry name" value="GLUTATHIONE S-TRANSFERASE-RELATED"/>
    <property type="match status" value="1"/>
</dbReference>
<proteinExistence type="inferred from homology"/>
<dbReference type="CDD" id="cd03048">
    <property type="entry name" value="GST_N_Ure2p_like"/>
    <property type="match status" value="1"/>
</dbReference>
<dbReference type="Proteomes" id="UP000297777">
    <property type="component" value="Unassembled WGS sequence"/>
</dbReference>
<reference evidence="4 5" key="1">
    <citation type="submission" date="2017-12" db="EMBL/GenBank/DDBJ databases">
        <title>Comparative genomics of Botrytis spp.</title>
        <authorList>
            <person name="Valero-Jimenez C.A."/>
            <person name="Tapia P."/>
            <person name="Veloso J."/>
            <person name="Silva-Moreno E."/>
            <person name="Staats M."/>
            <person name="Valdes J.H."/>
            <person name="Van Kan J.A.L."/>
        </authorList>
    </citation>
    <scope>NUCLEOTIDE SEQUENCE [LARGE SCALE GENOMIC DNA]</scope>
    <source>
        <strain evidence="4 5">Bt9001</strain>
    </source>
</reference>
<dbReference type="InterPro" id="IPR036249">
    <property type="entry name" value="Thioredoxin-like_sf"/>
</dbReference>
<dbReference type="Pfam" id="PF13409">
    <property type="entry name" value="GST_N_2"/>
    <property type="match status" value="1"/>
</dbReference>
<gene>
    <name evidence="4" type="ORF">BTUL_0201g00170</name>
</gene>
<dbReference type="PROSITE" id="PS50404">
    <property type="entry name" value="GST_NTER"/>
    <property type="match status" value="1"/>
</dbReference>
<evidence type="ECO:0000259" key="3">
    <source>
        <dbReference type="PROSITE" id="PS50405"/>
    </source>
</evidence>
<keyword evidence="5" id="KW-1185">Reference proteome</keyword>
<dbReference type="EMBL" id="PQXH01000201">
    <property type="protein sequence ID" value="TGO08603.1"/>
    <property type="molecule type" value="Genomic_DNA"/>
</dbReference>
<dbReference type="InterPro" id="IPR010987">
    <property type="entry name" value="Glutathione-S-Trfase_C-like"/>
</dbReference>
<dbReference type="InterPro" id="IPR036282">
    <property type="entry name" value="Glutathione-S-Trfase_C_sf"/>
</dbReference>
<dbReference type="InterPro" id="IPR004045">
    <property type="entry name" value="Glutathione_S-Trfase_N"/>
</dbReference>
<accession>A0A4Z1EDA5</accession>
<feature type="domain" description="GST C-terminal" evidence="3">
    <location>
        <begin position="110"/>
        <end position="247"/>
    </location>
</feature>
<dbReference type="SUPFAM" id="SSF47616">
    <property type="entry name" value="GST C-terminal domain-like"/>
    <property type="match status" value="1"/>
</dbReference>
<dbReference type="OrthoDB" id="422574at2759"/>
<dbReference type="AlphaFoldDB" id="A0A4Z1EDA5"/>
<comment type="similarity">
    <text evidence="1">Belongs to the GST superfamily.</text>
</comment>
<dbReference type="SFLD" id="SFLDS00019">
    <property type="entry name" value="Glutathione_Transferase_(cytos"/>
    <property type="match status" value="1"/>
</dbReference>
<organism evidence="4 5">
    <name type="scientific">Botrytis tulipae</name>
    <dbReference type="NCBI Taxonomy" id="87230"/>
    <lineage>
        <taxon>Eukaryota</taxon>
        <taxon>Fungi</taxon>
        <taxon>Dikarya</taxon>
        <taxon>Ascomycota</taxon>
        <taxon>Pezizomycotina</taxon>
        <taxon>Leotiomycetes</taxon>
        <taxon>Helotiales</taxon>
        <taxon>Sclerotiniaceae</taxon>
        <taxon>Botrytis</taxon>
    </lineage>
</organism>
<evidence type="ECO:0000313" key="4">
    <source>
        <dbReference type="EMBL" id="TGO08603.1"/>
    </source>
</evidence>
<evidence type="ECO:0000256" key="1">
    <source>
        <dbReference type="ARBA" id="ARBA00007409"/>
    </source>
</evidence>
<evidence type="ECO:0000259" key="2">
    <source>
        <dbReference type="PROSITE" id="PS50404"/>
    </source>
</evidence>
<evidence type="ECO:0008006" key="6">
    <source>
        <dbReference type="Google" id="ProtNLM"/>
    </source>
</evidence>
<dbReference type="SFLD" id="SFLDG00358">
    <property type="entry name" value="Main_(cytGST)"/>
    <property type="match status" value="1"/>
</dbReference>
<dbReference type="Gene3D" id="1.20.1050.10">
    <property type="match status" value="1"/>
</dbReference>
<dbReference type="Gene3D" id="3.40.30.10">
    <property type="entry name" value="Glutaredoxin"/>
    <property type="match status" value="1"/>
</dbReference>
<dbReference type="SUPFAM" id="SSF52833">
    <property type="entry name" value="Thioredoxin-like"/>
    <property type="match status" value="1"/>
</dbReference>